<protein>
    <submittedName>
        <fullName evidence="2">Hypthetical protein SCD63.18c</fullName>
    </submittedName>
</protein>
<feature type="region of interest" description="Disordered" evidence="1">
    <location>
        <begin position="1"/>
        <end position="31"/>
    </location>
</feature>
<feature type="compositionally biased region" description="Basic and acidic residues" evidence="1">
    <location>
        <begin position="124"/>
        <end position="151"/>
    </location>
</feature>
<feature type="non-terminal residue" evidence="2">
    <location>
        <position position="151"/>
    </location>
</feature>
<name>A0A6J4M7C1_9ACTN</name>
<evidence type="ECO:0000313" key="2">
    <source>
        <dbReference type="EMBL" id="CAA9352188.1"/>
    </source>
</evidence>
<feature type="compositionally biased region" description="Low complexity" evidence="1">
    <location>
        <begin position="1"/>
        <end position="15"/>
    </location>
</feature>
<feature type="compositionally biased region" description="Basic and acidic residues" evidence="1">
    <location>
        <begin position="91"/>
        <end position="106"/>
    </location>
</feature>
<accession>A0A6J4M7C1</accession>
<evidence type="ECO:0000256" key="1">
    <source>
        <dbReference type="SAM" id="MobiDB-lite"/>
    </source>
</evidence>
<organism evidence="2">
    <name type="scientific">uncultured Nocardioidaceae bacterium</name>
    <dbReference type="NCBI Taxonomy" id="253824"/>
    <lineage>
        <taxon>Bacteria</taxon>
        <taxon>Bacillati</taxon>
        <taxon>Actinomycetota</taxon>
        <taxon>Actinomycetes</taxon>
        <taxon>Propionibacteriales</taxon>
        <taxon>Nocardioidaceae</taxon>
        <taxon>environmental samples</taxon>
    </lineage>
</organism>
<reference evidence="2" key="1">
    <citation type="submission" date="2020-02" db="EMBL/GenBank/DDBJ databases">
        <authorList>
            <person name="Meier V. D."/>
        </authorList>
    </citation>
    <scope>NUCLEOTIDE SEQUENCE</scope>
    <source>
        <strain evidence="2">AVDCRST_MAG72</strain>
    </source>
</reference>
<sequence length="151" mass="16638">DGVAGRRASGAGVRAARARPFRRSPTQDDRNLASRWLAADLGHRGDLRGRPAGLRLDAARAQGGRPQPRSTVRPAQRHGRPGRGLGSAVARRGEDLRAGDPDCEHRHGLRCRPVPRRHHRGRAHPLEREGHDAGRRVVDARERSAQDRARV</sequence>
<feature type="non-terminal residue" evidence="2">
    <location>
        <position position="1"/>
    </location>
</feature>
<gene>
    <name evidence="2" type="ORF">AVDCRST_MAG72-1502</name>
</gene>
<feature type="region of interest" description="Disordered" evidence="1">
    <location>
        <begin position="58"/>
        <end position="151"/>
    </location>
</feature>
<dbReference type="AlphaFoldDB" id="A0A6J4M7C1"/>
<dbReference type="EMBL" id="CADCUJ010000065">
    <property type="protein sequence ID" value="CAA9352188.1"/>
    <property type="molecule type" value="Genomic_DNA"/>
</dbReference>
<feature type="compositionally biased region" description="Basic residues" evidence="1">
    <location>
        <begin position="107"/>
        <end position="123"/>
    </location>
</feature>
<proteinExistence type="predicted"/>